<evidence type="ECO:0000256" key="4">
    <source>
        <dbReference type="ARBA" id="ARBA00022989"/>
    </source>
</evidence>
<dbReference type="OrthoDB" id="9815286at2"/>
<accession>A0A1T5IV89</accession>
<feature type="domain" description="Phage shock protein PspC N-terminal" evidence="7">
    <location>
        <begin position="3"/>
        <end position="59"/>
    </location>
</feature>
<sequence length="143" mass="15814">MSKKLFRSPNDKILAGVCGGIADYFAIDPTLVRIVWVIFTLMGGAGIIAYIICAVIFPEGSGNDTGLIGDEYVVGAKNYEDKYNNYDDEGHDKNKILIGSILVVLGVLFLIRRYVYWFDLGKLWPVVLIGLGVFIIYKGKEGN</sequence>
<dbReference type="InterPro" id="IPR052027">
    <property type="entry name" value="PspC"/>
</dbReference>
<dbReference type="PANTHER" id="PTHR33885:SF3">
    <property type="entry name" value="PHAGE SHOCK PROTEIN C"/>
    <property type="match status" value="1"/>
</dbReference>
<dbReference type="InterPro" id="IPR043726">
    <property type="entry name" value="LiaI-LiaF-like_TM1"/>
</dbReference>
<evidence type="ECO:0000313" key="10">
    <source>
        <dbReference type="Proteomes" id="UP000190285"/>
    </source>
</evidence>
<feature type="transmembrane region" description="Helical" evidence="6">
    <location>
        <begin position="34"/>
        <end position="57"/>
    </location>
</feature>
<proteinExistence type="predicted"/>
<dbReference type="Proteomes" id="UP000190285">
    <property type="component" value="Unassembled WGS sequence"/>
</dbReference>
<evidence type="ECO:0000256" key="3">
    <source>
        <dbReference type="ARBA" id="ARBA00022692"/>
    </source>
</evidence>
<dbReference type="Pfam" id="PF04024">
    <property type="entry name" value="PspC"/>
    <property type="match status" value="1"/>
</dbReference>
<reference evidence="9 10" key="1">
    <citation type="submission" date="2017-02" db="EMBL/GenBank/DDBJ databases">
        <authorList>
            <person name="Peterson S.W."/>
        </authorList>
    </citation>
    <scope>NUCLEOTIDE SEQUENCE [LARGE SCALE GENOMIC DNA]</scope>
    <source>
        <strain evidence="9 10">M1</strain>
    </source>
</reference>
<feature type="transmembrane region" description="Helical" evidence="6">
    <location>
        <begin position="96"/>
        <end position="115"/>
    </location>
</feature>
<evidence type="ECO:0000259" key="8">
    <source>
        <dbReference type="Pfam" id="PF18917"/>
    </source>
</evidence>
<dbReference type="Pfam" id="PF18917">
    <property type="entry name" value="LiaI-LiaF-like_TM1"/>
    <property type="match status" value="1"/>
</dbReference>
<dbReference type="AlphaFoldDB" id="A0A1T5IV89"/>
<keyword evidence="2" id="KW-1003">Cell membrane</keyword>
<dbReference type="PANTHER" id="PTHR33885">
    <property type="entry name" value="PHAGE SHOCK PROTEIN C"/>
    <property type="match status" value="1"/>
</dbReference>
<feature type="transmembrane region" description="Helical" evidence="6">
    <location>
        <begin position="121"/>
        <end position="137"/>
    </location>
</feature>
<dbReference type="RefSeq" id="WP_079489464.1">
    <property type="nucleotide sequence ID" value="NZ_FUZT01000001.1"/>
</dbReference>
<evidence type="ECO:0000256" key="5">
    <source>
        <dbReference type="ARBA" id="ARBA00023136"/>
    </source>
</evidence>
<feature type="domain" description="LiaI-LiaF-like transmembrane region" evidence="8">
    <location>
        <begin position="96"/>
        <end position="136"/>
    </location>
</feature>
<keyword evidence="3 6" id="KW-0812">Transmembrane</keyword>
<organism evidence="9 10">
    <name type="scientific">Maledivibacter halophilus</name>
    <dbReference type="NCBI Taxonomy" id="36842"/>
    <lineage>
        <taxon>Bacteria</taxon>
        <taxon>Bacillati</taxon>
        <taxon>Bacillota</taxon>
        <taxon>Clostridia</taxon>
        <taxon>Peptostreptococcales</taxon>
        <taxon>Caminicellaceae</taxon>
        <taxon>Maledivibacter</taxon>
    </lineage>
</organism>
<evidence type="ECO:0000256" key="1">
    <source>
        <dbReference type="ARBA" id="ARBA00004162"/>
    </source>
</evidence>
<protein>
    <submittedName>
        <fullName evidence="9">Phage shock protein C (PspC) family protein</fullName>
    </submittedName>
</protein>
<name>A0A1T5IV89_9FIRM</name>
<gene>
    <name evidence="9" type="ORF">SAMN02194393_00780</name>
</gene>
<comment type="subcellular location">
    <subcellularLocation>
        <location evidence="1">Cell membrane</location>
        <topology evidence="1">Single-pass membrane protein</topology>
    </subcellularLocation>
</comment>
<dbReference type="InterPro" id="IPR007168">
    <property type="entry name" value="Phageshock_PspC_N"/>
</dbReference>
<keyword evidence="10" id="KW-1185">Reference proteome</keyword>
<evidence type="ECO:0000256" key="6">
    <source>
        <dbReference type="SAM" id="Phobius"/>
    </source>
</evidence>
<evidence type="ECO:0000256" key="2">
    <source>
        <dbReference type="ARBA" id="ARBA00022475"/>
    </source>
</evidence>
<evidence type="ECO:0000259" key="7">
    <source>
        <dbReference type="Pfam" id="PF04024"/>
    </source>
</evidence>
<dbReference type="STRING" id="36842.SAMN02194393_00780"/>
<keyword evidence="5 6" id="KW-0472">Membrane</keyword>
<keyword evidence="4 6" id="KW-1133">Transmembrane helix</keyword>
<dbReference type="GO" id="GO:0005886">
    <property type="term" value="C:plasma membrane"/>
    <property type="evidence" value="ECO:0007669"/>
    <property type="project" value="UniProtKB-SubCell"/>
</dbReference>
<evidence type="ECO:0000313" key="9">
    <source>
        <dbReference type="EMBL" id="SKC43034.1"/>
    </source>
</evidence>
<dbReference type="EMBL" id="FUZT01000001">
    <property type="protein sequence ID" value="SKC43034.1"/>
    <property type="molecule type" value="Genomic_DNA"/>
</dbReference>